<proteinExistence type="predicted"/>
<feature type="signal peptide" evidence="1">
    <location>
        <begin position="1"/>
        <end position="27"/>
    </location>
</feature>
<evidence type="ECO:0000313" key="3">
    <source>
        <dbReference type="Proteomes" id="UP001285521"/>
    </source>
</evidence>
<sequence length="145" mass="14815">MRILKRAGLALGAMALLAVTTAGTASAAPSSFDVVVKHSSGVIVGRLTGNIAWSSSGRTVMLTNQYLSVKSGECVEGAFAGWQGNTVVAGPATLAKQCASTPVNDVSLGTTVEGGIHQANIQLIDYVHRNKGSVACRRTASVCTP</sequence>
<dbReference type="EMBL" id="JAXAVW010000010">
    <property type="protein sequence ID" value="MDX8031420.1"/>
    <property type="molecule type" value="Genomic_DNA"/>
</dbReference>
<keyword evidence="3" id="KW-1185">Reference proteome</keyword>
<evidence type="ECO:0000256" key="1">
    <source>
        <dbReference type="SAM" id="SignalP"/>
    </source>
</evidence>
<dbReference type="Proteomes" id="UP001285521">
    <property type="component" value="Unassembled WGS sequence"/>
</dbReference>
<evidence type="ECO:0000313" key="2">
    <source>
        <dbReference type="EMBL" id="MDX8031420.1"/>
    </source>
</evidence>
<reference evidence="2 3" key="1">
    <citation type="submission" date="2023-11" db="EMBL/GenBank/DDBJ databases">
        <title>Lentzea sokolovensis, sp. nov., Lentzea kristufkii, sp. nov., and Lentzea miocenensis, sp. nov., rare actinobacteria from Sokolov Coal Basin, Miocene lacustrine sediment, Czech Republic.</title>
        <authorList>
            <person name="Lara A."/>
            <person name="Kotroba L."/>
            <person name="Nouioui I."/>
            <person name="Neumann-Schaal M."/>
            <person name="Mast Y."/>
            <person name="Chronakova A."/>
        </authorList>
    </citation>
    <scope>NUCLEOTIDE SEQUENCE [LARGE SCALE GENOMIC DNA]</scope>
    <source>
        <strain evidence="2 3">BCCO 10_0856</strain>
    </source>
</reference>
<accession>A0ABU4T005</accession>
<name>A0ABU4T005_9PSEU</name>
<dbReference type="RefSeq" id="WP_319966482.1">
    <property type="nucleotide sequence ID" value="NZ_JAXAVW010000010.1"/>
</dbReference>
<gene>
    <name evidence="2" type="ORF">SK803_14430</name>
</gene>
<protein>
    <recommendedName>
        <fullName evidence="4">Neocarzinostatin family protein</fullName>
    </recommendedName>
</protein>
<comment type="caution">
    <text evidence="2">The sequence shown here is derived from an EMBL/GenBank/DDBJ whole genome shotgun (WGS) entry which is preliminary data.</text>
</comment>
<keyword evidence="1" id="KW-0732">Signal</keyword>
<evidence type="ECO:0008006" key="4">
    <source>
        <dbReference type="Google" id="ProtNLM"/>
    </source>
</evidence>
<organism evidence="2 3">
    <name type="scientific">Lentzea miocenica</name>
    <dbReference type="NCBI Taxonomy" id="3095431"/>
    <lineage>
        <taxon>Bacteria</taxon>
        <taxon>Bacillati</taxon>
        <taxon>Actinomycetota</taxon>
        <taxon>Actinomycetes</taxon>
        <taxon>Pseudonocardiales</taxon>
        <taxon>Pseudonocardiaceae</taxon>
        <taxon>Lentzea</taxon>
    </lineage>
</organism>
<feature type="chain" id="PRO_5046080995" description="Neocarzinostatin family protein" evidence="1">
    <location>
        <begin position="28"/>
        <end position="145"/>
    </location>
</feature>